<proteinExistence type="predicted"/>
<name>A0A841BJ89_9ACTN</name>
<sequence length="100" mass="11423">MRIMLVSFVLAVRRSPEVAWNLDEVISSLLGMHEIQERLTAFSRLPAAERRARLEGLGLSREQNISEECSACQRSRKPTSRSLRLRKELTSLRIDGVSTR</sequence>
<keyword evidence="2" id="KW-1185">Reference proteome</keyword>
<accession>A0A841BJ89</accession>
<reference evidence="1 2" key="1">
    <citation type="submission" date="2020-08" db="EMBL/GenBank/DDBJ databases">
        <title>Sequencing the genomes of 1000 actinobacteria strains.</title>
        <authorList>
            <person name="Klenk H.-P."/>
        </authorList>
    </citation>
    <scope>NUCLEOTIDE SEQUENCE [LARGE SCALE GENOMIC DNA]</scope>
    <source>
        <strain evidence="1 2">DSM 45362</strain>
    </source>
</reference>
<dbReference type="RefSeq" id="WP_184832040.1">
    <property type="nucleotide sequence ID" value="NZ_JACHMN010000001.1"/>
</dbReference>
<dbReference type="EMBL" id="JACHMN010000001">
    <property type="protein sequence ID" value="MBB5867388.1"/>
    <property type="molecule type" value="Genomic_DNA"/>
</dbReference>
<protein>
    <submittedName>
        <fullName evidence="1">Uncharacterized protein</fullName>
    </submittedName>
</protein>
<gene>
    <name evidence="1" type="ORF">F4553_000767</name>
</gene>
<organism evidence="1 2">
    <name type="scientific">Allocatelliglobosispora scoriae</name>
    <dbReference type="NCBI Taxonomy" id="643052"/>
    <lineage>
        <taxon>Bacteria</taxon>
        <taxon>Bacillati</taxon>
        <taxon>Actinomycetota</taxon>
        <taxon>Actinomycetes</taxon>
        <taxon>Micromonosporales</taxon>
        <taxon>Micromonosporaceae</taxon>
        <taxon>Allocatelliglobosispora</taxon>
    </lineage>
</organism>
<comment type="caution">
    <text evidence="1">The sequence shown here is derived from an EMBL/GenBank/DDBJ whole genome shotgun (WGS) entry which is preliminary data.</text>
</comment>
<dbReference type="Proteomes" id="UP000587527">
    <property type="component" value="Unassembled WGS sequence"/>
</dbReference>
<evidence type="ECO:0000313" key="2">
    <source>
        <dbReference type="Proteomes" id="UP000587527"/>
    </source>
</evidence>
<dbReference type="AlphaFoldDB" id="A0A841BJ89"/>
<evidence type="ECO:0000313" key="1">
    <source>
        <dbReference type="EMBL" id="MBB5867388.1"/>
    </source>
</evidence>